<keyword evidence="3" id="KW-1185">Reference proteome</keyword>
<feature type="transmembrane region" description="Helical" evidence="1">
    <location>
        <begin position="47"/>
        <end position="66"/>
    </location>
</feature>
<dbReference type="AlphaFoldDB" id="A0A1T5HUH4"/>
<evidence type="ECO:0000256" key="1">
    <source>
        <dbReference type="SAM" id="Phobius"/>
    </source>
</evidence>
<dbReference type="EMBL" id="FUYV01000094">
    <property type="protein sequence ID" value="SKC24329.1"/>
    <property type="molecule type" value="Genomic_DNA"/>
</dbReference>
<name>A0A1T5HUH4_9BACT</name>
<keyword evidence="1" id="KW-1133">Transmembrane helix</keyword>
<dbReference type="Proteomes" id="UP000191055">
    <property type="component" value="Unassembled WGS sequence"/>
</dbReference>
<gene>
    <name evidence="2" type="ORF">SAMN03080601_03632</name>
</gene>
<organism evidence="2 3">
    <name type="scientific">Alkalitalea saponilacus</name>
    <dbReference type="NCBI Taxonomy" id="889453"/>
    <lineage>
        <taxon>Bacteria</taxon>
        <taxon>Pseudomonadati</taxon>
        <taxon>Bacteroidota</taxon>
        <taxon>Bacteroidia</taxon>
        <taxon>Marinilabiliales</taxon>
        <taxon>Marinilabiliaceae</taxon>
        <taxon>Alkalitalea</taxon>
    </lineage>
</organism>
<keyword evidence="1" id="KW-0812">Transmembrane</keyword>
<feature type="transmembrane region" description="Helical" evidence="1">
    <location>
        <begin position="9"/>
        <end position="27"/>
    </location>
</feature>
<evidence type="ECO:0000313" key="2">
    <source>
        <dbReference type="EMBL" id="SKC24329.1"/>
    </source>
</evidence>
<accession>A0A1T5HUH4</accession>
<keyword evidence="1" id="KW-0472">Membrane</keyword>
<reference evidence="3" key="1">
    <citation type="submission" date="2017-02" db="EMBL/GenBank/DDBJ databases">
        <authorList>
            <person name="Varghese N."/>
            <person name="Submissions S."/>
        </authorList>
    </citation>
    <scope>NUCLEOTIDE SEQUENCE [LARGE SCALE GENOMIC DNA]</scope>
    <source>
        <strain evidence="3">DSM 24412</strain>
    </source>
</reference>
<sequence>MIPKPLSRYFLKTLMVLFVSIVALKIVLEFAYIKTTSRESTLLTGDLMPLLFILIASVMISSVLTYRRHKRNS</sequence>
<protein>
    <submittedName>
        <fullName evidence="2">Uncharacterized protein</fullName>
    </submittedName>
</protein>
<evidence type="ECO:0000313" key="3">
    <source>
        <dbReference type="Proteomes" id="UP000191055"/>
    </source>
</evidence>
<proteinExistence type="predicted"/>